<evidence type="ECO:0000259" key="19">
    <source>
        <dbReference type="Pfam" id="PF00626"/>
    </source>
</evidence>
<dbReference type="CTD" id="822"/>
<evidence type="ECO:0000256" key="4">
    <source>
        <dbReference type="ARBA" id="ARBA00004496"/>
    </source>
</evidence>
<dbReference type="AlphaFoldDB" id="A0A8L2Q9I9"/>
<comment type="similarity">
    <text evidence="6">Belongs to the villin/gelsolin family.</text>
</comment>
<evidence type="ECO:0000256" key="9">
    <source>
        <dbReference type="ARBA" id="ARBA00022553"/>
    </source>
</evidence>
<keyword evidence="11" id="KW-0007">Acetylation</keyword>
<dbReference type="GO" id="GO:0042470">
    <property type="term" value="C:melanosome"/>
    <property type="evidence" value="ECO:0007669"/>
    <property type="project" value="UniProtKB-SubCell"/>
</dbReference>
<dbReference type="FunFam" id="3.40.20.10:FF:000040">
    <property type="entry name" value="macrophage-capping protein-like isoform X1"/>
    <property type="match status" value="1"/>
</dbReference>
<comment type="function">
    <text evidence="15">Calcium-sensitive protein which reversibly blocks the barbed ends of actin filaments but does not sever preformed actin filaments. May play an important role in macrophage function. May play a role in regulating cytoplasmic and/or nuclear structures through potential interactions with actin. May bind DNA. Uncapping occurs either when Ca(2+) falls or when the concentration of polyphosphoinositide rises, both at low and high Ca(2+).</text>
</comment>
<evidence type="ECO:0000256" key="6">
    <source>
        <dbReference type="ARBA" id="ARBA00008418"/>
    </source>
</evidence>
<dbReference type="InterPro" id="IPR007122">
    <property type="entry name" value="Villin/Gelsolin"/>
</dbReference>
<keyword evidence="7" id="KW-0117">Actin capping</keyword>
<evidence type="ECO:0000256" key="13">
    <source>
        <dbReference type="ARBA" id="ARBA00023242"/>
    </source>
</evidence>
<feature type="domain" description="Gelsolin-like" evidence="19">
    <location>
        <begin position="288"/>
        <end position="361"/>
    </location>
</feature>
<accession>A0A8L2Q9I9</accession>
<dbReference type="GO" id="GO:0005654">
    <property type="term" value="C:nucleoplasm"/>
    <property type="evidence" value="ECO:0007669"/>
    <property type="project" value="Ensembl"/>
</dbReference>
<dbReference type="OMA" id="HDMTLAK"/>
<dbReference type="PRINTS" id="PR00597">
    <property type="entry name" value="GELSOLIN"/>
</dbReference>
<dbReference type="Ensembl" id="ENSRNOT00000018562.6">
    <property type="protein sequence ID" value="ENSRNOP00000018562.4"/>
    <property type="gene ID" value="ENSRNOG00000013668.6"/>
</dbReference>
<reference evidence="20" key="3">
    <citation type="submission" date="2025-09" db="UniProtKB">
        <authorList>
            <consortium name="Ensembl"/>
        </authorList>
    </citation>
    <scope>IDENTIFICATION</scope>
    <source>
        <strain evidence="20">Brown Norway</strain>
    </source>
</reference>
<keyword evidence="13" id="KW-0539">Nucleus</keyword>
<dbReference type="PANTHER" id="PTHR11977">
    <property type="entry name" value="VILLIN"/>
    <property type="match status" value="1"/>
</dbReference>
<comment type="subcellular location">
    <subcellularLocation>
        <location evidence="5">Cell projection</location>
        <location evidence="5">Lamellipodium</location>
    </subcellularLocation>
    <subcellularLocation>
        <location evidence="3">Cell projection</location>
        <location evidence="3">Ruffle</location>
    </subcellularLocation>
    <subcellularLocation>
        <location evidence="4">Cytoplasm</location>
    </subcellularLocation>
    <subcellularLocation>
        <location evidence="2">Melanosome</location>
    </subcellularLocation>
    <subcellularLocation>
        <location evidence="1">Nucleus</location>
    </subcellularLocation>
</comment>
<evidence type="ECO:0000256" key="14">
    <source>
        <dbReference type="ARBA" id="ARBA00023273"/>
    </source>
</evidence>
<dbReference type="FunFam" id="3.40.20.10:FF:000043">
    <property type="entry name" value="macrophage-capping protein-like isoform X2"/>
    <property type="match status" value="1"/>
</dbReference>
<dbReference type="GO" id="GO:0030027">
    <property type="term" value="C:lamellipodium"/>
    <property type="evidence" value="ECO:0007669"/>
    <property type="project" value="UniProtKB-SubCell"/>
</dbReference>
<keyword evidence="10" id="KW-0677">Repeat</keyword>
<proteinExistence type="evidence at protein level"/>
<evidence type="ECO:0000256" key="3">
    <source>
        <dbReference type="ARBA" id="ARBA00004466"/>
    </source>
</evidence>
<feature type="domain" description="Gelsolin-like" evidence="19">
    <location>
        <begin position="50"/>
        <end position="127"/>
    </location>
</feature>
<dbReference type="GO" id="GO:0005694">
    <property type="term" value="C:chromosome"/>
    <property type="evidence" value="ECO:0007669"/>
    <property type="project" value="Ensembl"/>
</dbReference>
<organism evidence="20 21">
    <name type="scientific">Rattus norvegicus</name>
    <name type="common">Rat</name>
    <dbReference type="NCBI Taxonomy" id="10116"/>
    <lineage>
        <taxon>Eukaryota</taxon>
        <taxon>Metazoa</taxon>
        <taxon>Chordata</taxon>
        <taxon>Craniata</taxon>
        <taxon>Vertebrata</taxon>
        <taxon>Euteleostomi</taxon>
        <taxon>Mammalia</taxon>
        <taxon>Eutheria</taxon>
        <taxon>Euarchontoglires</taxon>
        <taxon>Glires</taxon>
        <taxon>Rodentia</taxon>
        <taxon>Myomorpha</taxon>
        <taxon>Muroidea</taxon>
        <taxon>Muridae</taxon>
        <taxon>Murinae</taxon>
        <taxon>Rattus</taxon>
    </lineage>
</organism>
<evidence type="ECO:0000256" key="8">
    <source>
        <dbReference type="ARBA" id="ARBA00022490"/>
    </source>
</evidence>
<evidence type="ECO:0000313" key="21">
    <source>
        <dbReference type="Proteomes" id="UP000002494"/>
    </source>
</evidence>
<evidence type="ECO:0000313" key="22">
    <source>
        <dbReference type="RGD" id="1311724"/>
    </source>
</evidence>
<evidence type="ECO:0000256" key="12">
    <source>
        <dbReference type="ARBA" id="ARBA00023203"/>
    </source>
</evidence>
<dbReference type="CDD" id="cd11289">
    <property type="entry name" value="gelsolin_S2_like"/>
    <property type="match status" value="1"/>
</dbReference>
<evidence type="ECO:0000256" key="7">
    <source>
        <dbReference type="ARBA" id="ARBA00022467"/>
    </source>
</evidence>
<evidence type="ECO:0000256" key="11">
    <source>
        <dbReference type="ARBA" id="ARBA00022990"/>
    </source>
</evidence>
<evidence type="ECO:0000256" key="17">
    <source>
        <dbReference type="ARBA" id="ARBA00074322"/>
    </source>
</evidence>
<dbReference type="GO" id="GO:0005814">
    <property type="term" value="C:centriole"/>
    <property type="evidence" value="ECO:0007669"/>
    <property type="project" value="Ensembl"/>
</dbReference>
<dbReference type="InterPro" id="IPR029006">
    <property type="entry name" value="ADF-H/Gelsolin-like_dom_sf"/>
</dbReference>
<dbReference type="RGD" id="1311724">
    <property type="gene designation" value="Capg"/>
</dbReference>
<dbReference type="GeneID" id="297339"/>
<keyword evidence="23" id="KW-1267">Proteomics identification</keyword>
<dbReference type="Proteomes" id="UP000002494">
    <property type="component" value="Chromosome 4"/>
</dbReference>
<evidence type="ECO:0000256" key="16">
    <source>
        <dbReference type="ARBA" id="ARBA00063813"/>
    </source>
</evidence>
<dbReference type="PANTHER" id="PTHR11977:SF127">
    <property type="entry name" value="MACROPHAGE-CAPPING PROTEIN"/>
    <property type="match status" value="1"/>
</dbReference>
<dbReference type="FunFam" id="3.40.20.10:FF:000037">
    <property type="entry name" value="macrophage-capping protein-like isoform X2"/>
    <property type="match status" value="1"/>
</dbReference>
<reference evidence="20" key="2">
    <citation type="submission" date="2025-08" db="UniProtKB">
        <authorList>
            <consortium name="Ensembl"/>
        </authorList>
    </citation>
    <scope>IDENTIFICATION</scope>
    <source>
        <strain evidence="20">Brown Norway</strain>
    </source>
</reference>
<dbReference type="Pfam" id="PF00626">
    <property type="entry name" value="Gelsolin"/>
    <property type="match status" value="3"/>
</dbReference>
<feature type="domain" description="Gelsolin-like" evidence="19">
    <location>
        <begin position="168"/>
        <end position="242"/>
    </location>
</feature>
<evidence type="ECO:0000256" key="2">
    <source>
        <dbReference type="ARBA" id="ARBA00004223"/>
    </source>
</evidence>
<dbReference type="GO" id="GO:0051015">
    <property type="term" value="F:actin filament binding"/>
    <property type="evidence" value="ECO:0007669"/>
    <property type="project" value="InterPro"/>
</dbReference>
<evidence type="ECO:0000256" key="5">
    <source>
        <dbReference type="ARBA" id="ARBA00004510"/>
    </source>
</evidence>
<reference evidence="20" key="1">
    <citation type="submission" date="2024-01" db="EMBL/GenBank/DDBJ databases">
        <title>GRCr8: a new rat reference genome assembly contstructed from accurate long reads and long range scaffolding.</title>
        <authorList>
            <person name="Doris P.A."/>
            <person name="Kalbfleisch T."/>
            <person name="Li K."/>
            <person name="Howe K."/>
            <person name="Wood J."/>
        </authorList>
    </citation>
    <scope>NUCLEOTIDE SEQUENCE [LARGE SCALE GENOMIC DNA]</scope>
    <source>
        <strain evidence="20">Brown Norway</strain>
    </source>
</reference>
<keyword evidence="21" id="KW-1185">Reference proteome</keyword>
<sequence>MLPIPNGSQQRLPVRWSENSMYTPIPQSGSPFPASVQDPGLHIWRVEKLKPVPIARENHGIFFSGDSYLVLHNGPEEASHLHLWIGQQSSRDEQGACAVLAVHLNTLLGERPVQHREVQGNESDLFMSYFPQGLKYREGGVESAFHKTTSGTTPAAIRKLYQVKGKKNIRATERALSWDSFNTGDCFILDLGQNIFAWCGGKSNILERNKARDLALAIRDSERQGKAQVEIITDGEEPAEMIQVLGPKPALKEGNPEEDITADQTNAQAAALYKVSDATGQMNLTKVADSSPFASELLIPDDCFVLDNGLCGKIYIWKGRKANEKERQAALQVADGFISRMRYSPNTQVEILPQGRESPIFKQFFKDWK</sequence>
<dbReference type="GO" id="GO:0005730">
    <property type="term" value="C:nucleolus"/>
    <property type="evidence" value="ECO:0007669"/>
    <property type="project" value="Ensembl"/>
</dbReference>
<dbReference type="SMART" id="SM00262">
    <property type="entry name" value="GEL"/>
    <property type="match status" value="3"/>
</dbReference>
<dbReference type="GO" id="GO:0090543">
    <property type="term" value="C:Flemming body"/>
    <property type="evidence" value="ECO:0007669"/>
    <property type="project" value="Ensembl"/>
</dbReference>
<dbReference type="GO" id="GO:0001726">
    <property type="term" value="C:ruffle"/>
    <property type="evidence" value="ECO:0007669"/>
    <property type="project" value="UniProtKB-SubCell"/>
</dbReference>
<evidence type="ECO:0000256" key="15">
    <source>
        <dbReference type="ARBA" id="ARBA00059803"/>
    </source>
</evidence>
<evidence type="ECO:0000256" key="1">
    <source>
        <dbReference type="ARBA" id="ARBA00004123"/>
    </source>
</evidence>
<dbReference type="SUPFAM" id="SSF55753">
    <property type="entry name" value="Actin depolymerizing proteins"/>
    <property type="match status" value="3"/>
</dbReference>
<dbReference type="GO" id="GO:0019904">
    <property type="term" value="F:protein domain specific binding"/>
    <property type="evidence" value="ECO:0007669"/>
    <property type="project" value="Ensembl"/>
</dbReference>
<keyword evidence="9" id="KW-0597">Phosphoprotein</keyword>
<dbReference type="GeneTree" id="ENSGT00940000159305"/>
<evidence type="ECO:0007829" key="23">
    <source>
        <dbReference type="PeptideAtlas" id="A0A8L2Q9I9"/>
    </source>
</evidence>
<keyword evidence="12" id="KW-0009">Actin-binding</keyword>
<dbReference type="InterPro" id="IPR007123">
    <property type="entry name" value="Gelsolin-like_dom"/>
</dbReference>
<dbReference type="CDD" id="cd11290">
    <property type="entry name" value="gelsolin_S1_like"/>
    <property type="match status" value="1"/>
</dbReference>
<evidence type="ECO:0000256" key="18">
    <source>
        <dbReference type="ARBA" id="ARBA00077132"/>
    </source>
</evidence>
<evidence type="ECO:0000313" key="20">
    <source>
        <dbReference type="Ensembl" id="ENSRNOP00000018562.4"/>
    </source>
</evidence>
<dbReference type="RefSeq" id="XP_038963248.2">
    <property type="nucleotide sequence ID" value="XM_039107320.2"/>
</dbReference>
<gene>
    <name evidence="20 22" type="primary">Capg</name>
</gene>
<dbReference type="OrthoDB" id="6375767at2759"/>
<keyword evidence="8" id="KW-0963">Cytoplasm</keyword>
<comment type="subunit">
    <text evidence="16">Interacts with NUP62. Interacts with NUTF2 and RAN; involved in CAPG nuclear import.</text>
</comment>
<dbReference type="GO" id="GO:0051693">
    <property type="term" value="P:actin filament capping"/>
    <property type="evidence" value="ECO:0007669"/>
    <property type="project" value="UniProtKB-KW"/>
</dbReference>
<protein>
    <recommendedName>
        <fullName evidence="17">Macrophage-capping protein</fullName>
    </recommendedName>
    <alternativeName>
        <fullName evidence="18">Actin regulatory protein CAP-G</fullName>
    </alternativeName>
</protein>
<keyword evidence="14" id="KW-0966">Cell projection</keyword>
<dbReference type="GO" id="GO:0072686">
    <property type="term" value="C:mitotic spindle"/>
    <property type="evidence" value="ECO:0007669"/>
    <property type="project" value="Ensembl"/>
</dbReference>
<evidence type="ECO:0000256" key="10">
    <source>
        <dbReference type="ARBA" id="ARBA00022737"/>
    </source>
</evidence>
<dbReference type="CDD" id="cd11292">
    <property type="entry name" value="gelsolin_S3_like"/>
    <property type="match status" value="1"/>
</dbReference>
<name>A0A8L2Q9I9_RAT</name>
<dbReference type="Gene3D" id="3.40.20.10">
    <property type="entry name" value="Severin"/>
    <property type="match status" value="3"/>
</dbReference>